<accession>A0A4D6HKW0</accession>
<organism evidence="2 3">
    <name type="scientific">Natronorubrum bangense</name>
    <dbReference type="NCBI Taxonomy" id="61858"/>
    <lineage>
        <taxon>Archaea</taxon>
        <taxon>Methanobacteriati</taxon>
        <taxon>Methanobacteriota</taxon>
        <taxon>Stenosarchaea group</taxon>
        <taxon>Halobacteria</taxon>
        <taxon>Halobacteriales</taxon>
        <taxon>Natrialbaceae</taxon>
        <taxon>Natronorubrum</taxon>
    </lineage>
</organism>
<reference evidence="2 3" key="1">
    <citation type="journal article" date="2019" name="Nat. Commun.">
        <title>A new type of DNA phosphorothioation-based antiviral system in archaea.</title>
        <authorList>
            <person name="Xiong L."/>
            <person name="Liu S."/>
            <person name="Chen S."/>
            <person name="Xiao Y."/>
            <person name="Zhu B."/>
            <person name="Gao Y."/>
            <person name="Zhang Y."/>
            <person name="Chen B."/>
            <person name="Luo J."/>
            <person name="Deng Z."/>
            <person name="Chen X."/>
            <person name="Wang L."/>
            <person name="Chen S."/>
        </authorList>
    </citation>
    <scope>NUCLEOTIDE SEQUENCE [LARGE SCALE GENOMIC DNA]</scope>
    <source>
        <strain evidence="2 3">JCM 10635</strain>
    </source>
</reference>
<gene>
    <name evidence="2" type="ORF">DV706_04740</name>
</gene>
<dbReference type="GO" id="GO:0006783">
    <property type="term" value="P:heme biosynthetic process"/>
    <property type="evidence" value="ECO:0007669"/>
    <property type="project" value="TreeGrafter"/>
</dbReference>
<dbReference type="InterPro" id="IPR026816">
    <property type="entry name" value="Flavodoxin_dom"/>
</dbReference>
<evidence type="ECO:0000259" key="1">
    <source>
        <dbReference type="PROSITE" id="PS50902"/>
    </source>
</evidence>
<dbReference type="EMBL" id="CP031305">
    <property type="protein sequence ID" value="QCC53856.1"/>
    <property type="molecule type" value="Genomic_DNA"/>
</dbReference>
<dbReference type="PANTHER" id="PTHR38030:SF2">
    <property type="entry name" value="PROTOPORPHYRINOGEN IX DEHYDROGENASE [QUINONE]"/>
    <property type="match status" value="1"/>
</dbReference>
<dbReference type="GeneID" id="39850546"/>
<dbReference type="SUPFAM" id="SSF52218">
    <property type="entry name" value="Flavoproteins"/>
    <property type="match status" value="1"/>
</dbReference>
<evidence type="ECO:0000313" key="2">
    <source>
        <dbReference type="EMBL" id="QCC53856.1"/>
    </source>
</evidence>
<protein>
    <submittedName>
        <fullName evidence="2">Protoporphyrinogen oxidase</fullName>
    </submittedName>
</protein>
<dbReference type="InterPro" id="IPR008254">
    <property type="entry name" value="Flavodoxin/NO_synth"/>
</dbReference>
<dbReference type="InterPro" id="IPR029039">
    <property type="entry name" value="Flavoprotein-like_sf"/>
</dbReference>
<dbReference type="GO" id="GO:0070819">
    <property type="term" value="F:menaquinone-dependent protoporphyrinogen oxidase activity"/>
    <property type="evidence" value="ECO:0007669"/>
    <property type="project" value="TreeGrafter"/>
</dbReference>
<name>A0A4D6HKW0_9EURY</name>
<dbReference type="Gene3D" id="3.40.50.360">
    <property type="match status" value="1"/>
</dbReference>
<dbReference type="RefSeq" id="WP_006066276.1">
    <property type="nucleotide sequence ID" value="NZ_CP031305.1"/>
</dbReference>
<dbReference type="GO" id="GO:0010181">
    <property type="term" value="F:FMN binding"/>
    <property type="evidence" value="ECO:0007669"/>
    <property type="project" value="InterPro"/>
</dbReference>
<dbReference type="PANTHER" id="PTHR38030">
    <property type="entry name" value="PROTOPORPHYRINOGEN IX DEHYDROGENASE [MENAQUINONE]"/>
    <property type="match status" value="1"/>
</dbReference>
<dbReference type="PROSITE" id="PS50902">
    <property type="entry name" value="FLAVODOXIN_LIKE"/>
    <property type="match status" value="1"/>
</dbReference>
<dbReference type="Proteomes" id="UP000296822">
    <property type="component" value="Chromosome"/>
</dbReference>
<evidence type="ECO:0000313" key="3">
    <source>
        <dbReference type="Proteomes" id="UP000296822"/>
    </source>
</evidence>
<dbReference type="AlphaFoldDB" id="A0A4D6HKW0"/>
<proteinExistence type="predicted"/>
<dbReference type="InterPro" id="IPR052200">
    <property type="entry name" value="Protoporphyrinogen_IX_DH"/>
</dbReference>
<sequence length="185" mass="20085">MGRVLVAFGSSEGQTATIAERIGDTLEDAGHDVVVVHAKHPPAELDPGRYDGVIVGASIHMGSHQSYVESFVDKHSEALNRVPSAFFSVSLTAAHPDPDDREPAQEILEAFLEETGWEPDTTLLVAGALKYSGYGLLKRVVMRRIAGKAGGDTDTARDYEYTDWDELEAFIDAFRALLPDAPEQS</sequence>
<dbReference type="Pfam" id="PF12724">
    <property type="entry name" value="Flavodoxin_5"/>
    <property type="match status" value="1"/>
</dbReference>
<feature type="domain" description="Flavodoxin-like" evidence="1">
    <location>
        <begin position="4"/>
        <end position="169"/>
    </location>
</feature>
<dbReference type="KEGG" id="nbg:DV706_04740"/>